<proteinExistence type="predicted"/>
<dbReference type="InterPro" id="IPR018356">
    <property type="entry name" value="Tscrpt_reg_HTH_DeoR_CS"/>
</dbReference>
<comment type="caution">
    <text evidence="6">The sequence shown here is derived from an EMBL/GenBank/DDBJ whole genome shotgun (WGS) entry which is preliminary data.</text>
</comment>
<feature type="domain" description="HTH deoR-type" evidence="5">
    <location>
        <begin position="3"/>
        <end position="58"/>
    </location>
</feature>
<dbReference type="Proteomes" id="UP001595872">
    <property type="component" value="Unassembled WGS sequence"/>
</dbReference>
<keyword evidence="2" id="KW-0238">DNA-binding</keyword>
<accession>A0ABV9TWR2</accession>
<dbReference type="PROSITE" id="PS51000">
    <property type="entry name" value="HTH_DEOR_2"/>
    <property type="match status" value="1"/>
</dbReference>
<dbReference type="Pfam" id="PF08220">
    <property type="entry name" value="HTH_DeoR"/>
    <property type="match status" value="1"/>
</dbReference>
<dbReference type="Gene3D" id="3.40.50.2300">
    <property type="match status" value="2"/>
</dbReference>
<name>A0ABV9TWR2_9ACTN</name>
<dbReference type="PANTHER" id="PTHR30146">
    <property type="entry name" value="LACI-RELATED TRANSCRIPTIONAL REPRESSOR"/>
    <property type="match status" value="1"/>
</dbReference>
<dbReference type="PANTHER" id="PTHR30146:SF155">
    <property type="entry name" value="ALANINE RACEMASE"/>
    <property type="match status" value="1"/>
</dbReference>
<keyword evidence="7" id="KW-1185">Reference proteome</keyword>
<evidence type="ECO:0000313" key="7">
    <source>
        <dbReference type="Proteomes" id="UP001595872"/>
    </source>
</evidence>
<keyword evidence="1" id="KW-0805">Transcription regulation</keyword>
<dbReference type="PRINTS" id="PR00037">
    <property type="entry name" value="HTHLACR"/>
</dbReference>
<dbReference type="EMBL" id="JBHSIT010000003">
    <property type="protein sequence ID" value="MFC4908129.1"/>
    <property type="molecule type" value="Genomic_DNA"/>
</dbReference>
<evidence type="ECO:0000256" key="4">
    <source>
        <dbReference type="SAM" id="MobiDB-lite"/>
    </source>
</evidence>
<organism evidence="6 7">
    <name type="scientific">Actinomadura gamaensis</name>
    <dbReference type="NCBI Taxonomy" id="1763541"/>
    <lineage>
        <taxon>Bacteria</taxon>
        <taxon>Bacillati</taxon>
        <taxon>Actinomycetota</taxon>
        <taxon>Actinomycetes</taxon>
        <taxon>Streptosporangiales</taxon>
        <taxon>Thermomonosporaceae</taxon>
        <taxon>Actinomadura</taxon>
    </lineage>
</organism>
<dbReference type="InterPro" id="IPR036390">
    <property type="entry name" value="WH_DNA-bd_sf"/>
</dbReference>
<dbReference type="InterPro" id="IPR001034">
    <property type="entry name" value="DeoR_HTH"/>
</dbReference>
<dbReference type="Gene3D" id="1.10.10.10">
    <property type="entry name" value="Winged helix-like DNA-binding domain superfamily/Winged helix DNA-binding domain"/>
    <property type="match status" value="1"/>
</dbReference>
<dbReference type="SUPFAM" id="SSF53822">
    <property type="entry name" value="Periplasmic binding protein-like I"/>
    <property type="match status" value="1"/>
</dbReference>
<reference evidence="7" key="1">
    <citation type="journal article" date="2019" name="Int. J. Syst. Evol. Microbiol.">
        <title>The Global Catalogue of Microorganisms (GCM) 10K type strain sequencing project: providing services to taxonomists for standard genome sequencing and annotation.</title>
        <authorList>
            <consortium name="The Broad Institute Genomics Platform"/>
            <consortium name="The Broad Institute Genome Sequencing Center for Infectious Disease"/>
            <person name="Wu L."/>
            <person name="Ma J."/>
        </authorList>
    </citation>
    <scope>NUCLEOTIDE SEQUENCE [LARGE SCALE GENOMIC DNA]</scope>
    <source>
        <strain evidence="7">KLKA75</strain>
    </source>
</reference>
<evidence type="ECO:0000256" key="1">
    <source>
        <dbReference type="ARBA" id="ARBA00023015"/>
    </source>
</evidence>
<evidence type="ECO:0000259" key="5">
    <source>
        <dbReference type="PROSITE" id="PS51000"/>
    </source>
</evidence>
<dbReference type="RefSeq" id="WP_378254465.1">
    <property type="nucleotide sequence ID" value="NZ_JBHSIT010000003.1"/>
</dbReference>
<evidence type="ECO:0000256" key="3">
    <source>
        <dbReference type="ARBA" id="ARBA00023163"/>
    </source>
</evidence>
<dbReference type="SMART" id="SM00420">
    <property type="entry name" value="HTH_DEOR"/>
    <property type="match status" value="1"/>
</dbReference>
<dbReference type="Pfam" id="PF13377">
    <property type="entry name" value="Peripla_BP_3"/>
    <property type="match status" value="1"/>
</dbReference>
<dbReference type="InterPro" id="IPR046335">
    <property type="entry name" value="LacI/GalR-like_sensor"/>
</dbReference>
<gene>
    <name evidence="6" type="ORF">ACFPCY_12415</name>
</gene>
<evidence type="ECO:0000313" key="6">
    <source>
        <dbReference type="EMBL" id="MFC4908129.1"/>
    </source>
</evidence>
<dbReference type="InterPro" id="IPR028082">
    <property type="entry name" value="Peripla_BP_I"/>
</dbReference>
<protein>
    <submittedName>
        <fullName evidence="6">Substrate-binding domain-containing protein</fullName>
    </submittedName>
</protein>
<dbReference type="PROSITE" id="PS00894">
    <property type="entry name" value="HTH_DEOR_1"/>
    <property type="match status" value="1"/>
</dbReference>
<dbReference type="InterPro" id="IPR036388">
    <property type="entry name" value="WH-like_DNA-bd_sf"/>
</dbReference>
<keyword evidence="3" id="KW-0804">Transcription</keyword>
<feature type="region of interest" description="Disordered" evidence="4">
    <location>
        <begin position="54"/>
        <end position="84"/>
    </location>
</feature>
<dbReference type="SUPFAM" id="SSF46785">
    <property type="entry name" value="Winged helix' DNA-binding domain"/>
    <property type="match status" value="1"/>
</dbReference>
<sequence>MHAEERQQTILRELRARGSIRVTDLAERLGVSAITIRRDVELLAGRRLLTRVHGGATLREPAPEPGGSANGTAADSPPPVPSEPALTRQVTIGMVVPSAVYYYPEIIRGARQAAARRDGRLVLGLSSYDAAEDRTQVERLVNSGVDGLLVTPTTTDLDWLAALDIPVVLVERHAQVRQPNLEHVVSDHTQGAYLAVRHLAGLGHTGIALVAREDSPTTPHIREGYTIALRDAGLKPGPLFFTAKPAQTLEIEDQAPFEKFSTEVREGRLHAALVHNDHDAMLLLQWLRAHDIEVPRDVAIVAYDDEVAALADTPLTAVAPPKLSVGSAAVDLLYHRLADPSRPRHRLSLLPQLRTRASTEA</sequence>
<evidence type="ECO:0000256" key="2">
    <source>
        <dbReference type="ARBA" id="ARBA00023125"/>
    </source>
</evidence>